<keyword evidence="9" id="KW-0436">Ligase</keyword>
<evidence type="ECO:0000256" key="1">
    <source>
        <dbReference type="ARBA" id="ARBA00001933"/>
    </source>
</evidence>
<reference evidence="9 10" key="1">
    <citation type="journal article" date="2014" name="Genome Biol. Evol.">
        <title>The secreted proteins of Achlya hypogyna and Thraustotheca clavata identify the ancestral oomycete secretome and reveal gene acquisitions by horizontal gene transfer.</title>
        <authorList>
            <person name="Misner I."/>
            <person name="Blouin N."/>
            <person name="Leonard G."/>
            <person name="Richards T.A."/>
            <person name="Lane C.E."/>
        </authorList>
    </citation>
    <scope>NUCLEOTIDE SEQUENCE [LARGE SCALE GENOMIC DNA]</scope>
    <source>
        <strain evidence="9 10">ATCC 34112</strain>
    </source>
</reference>
<dbReference type="PROSITE" id="PS00599">
    <property type="entry name" value="AA_TRANSFER_CLASS_2"/>
    <property type="match status" value="1"/>
</dbReference>
<evidence type="ECO:0000256" key="3">
    <source>
        <dbReference type="ARBA" id="ARBA00013220"/>
    </source>
</evidence>
<evidence type="ECO:0000256" key="6">
    <source>
        <dbReference type="ARBA" id="ARBA00048528"/>
    </source>
</evidence>
<evidence type="ECO:0000256" key="4">
    <source>
        <dbReference type="ARBA" id="ARBA00022679"/>
    </source>
</evidence>
<dbReference type="GO" id="GO:0030170">
    <property type="term" value="F:pyridoxal phosphate binding"/>
    <property type="evidence" value="ECO:0007669"/>
    <property type="project" value="InterPro"/>
</dbReference>
<dbReference type="InterPro" id="IPR015422">
    <property type="entry name" value="PyrdxlP-dep_Trfase_small"/>
</dbReference>
<dbReference type="InterPro" id="IPR015424">
    <property type="entry name" value="PyrdxlP-dep_Trfase"/>
</dbReference>
<comment type="caution">
    <text evidence="9">The sequence shown here is derived from an EMBL/GenBank/DDBJ whole genome shotgun (WGS) entry which is preliminary data.</text>
</comment>
<evidence type="ECO:0000256" key="2">
    <source>
        <dbReference type="ARBA" id="ARBA00008392"/>
    </source>
</evidence>
<gene>
    <name evidence="9" type="ORF">THRCLA_07636</name>
</gene>
<name>A0A1V9ZCH7_9STRA</name>
<evidence type="ECO:0000256" key="7">
    <source>
        <dbReference type="RuleBase" id="RU003693"/>
    </source>
</evidence>
<dbReference type="STRING" id="74557.A0A1V9ZCH7"/>
<dbReference type="GO" id="GO:0016874">
    <property type="term" value="F:ligase activity"/>
    <property type="evidence" value="ECO:0007669"/>
    <property type="project" value="UniProtKB-KW"/>
</dbReference>
<dbReference type="Gene3D" id="3.90.1150.10">
    <property type="entry name" value="Aspartate Aminotransferase, domain 1"/>
    <property type="match status" value="1"/>
</dbReference>
<evidence type="ECO:0000259" key="8">
    <source>
        <dbReference type="Pfam" id="PF00155"/>
    </source>
</evidence>
<evidence type="ECO:0000313" key="10">
    <source>
        <dbReference type="Proteomes" id="UP000243217"/>
    </source>
</evidence>
<protein>
    <recommendedName>
        <fullName evidence="3">serine C-palmitoyltransferase</fullName>
        <ecNumber evidence="3">2.3.1.50</ecNumber>
    </recommendedName>
</protein>
<feature type="domain" description="Aminotransferase class I/classII large" evidence="8">
    <location>
        <begin position="11"/>
        <end position="313"/>
    </location>
</feature>
<comment type="cofactor">
    <cofactor evidence="1 7">
        <name>pyridoxal 5'-phosphate</name>
        <dbReference type="ChEBI" id="CHEBI:597326"/>
    </cofactor>
</comment>
<comment type="catalytic activity">
    <reaction evidence="6">
        <text>L-serine + hexadecanoyl-CoA + H(+) = 3-oxosphinganine + CO2 + CoA</text>
        <dbReference type="Rhea" id="RHEA:14761"/>
        <dbReference type="ChEBI" id="CHEBI:15378"/>
        <dbReference type="ChEBI" id="CHEBI:16526"/>
        <dbReference type="ChEBI" id="CHEBI:33384"/>
        <dbReference type="ChEBI" id="CHEBI:57287"/>
        <dbReference type="ChEBI" id="CHEBI:57379"/>
        <dbReference type="ChEBI" id="CHEBI:58299"/>
        <dbReference type="EC" id="2.3.1.50"/>
    </reaction>
</comment>
<dbReference type="InterPro" id="IPR004839">
    <property type="entry name" value="Aminotransferase_I/II_large"/>
</dbReference>
<dbReference type="Pfam" id="PF00155">
    <property type="entry name" value="Aminotran_1_2"/>
    <property type="match status" value="1"/>
</dbReference>
<dbReference type="InterPro" id="IPR050087">
    <property type="entry name" value="AON_synthase_class-II"/>
</dbReference>
<dbReference type="Gene3D" id="3.40.640.10">
    <property type="entry name" value="Type I PLP-dependent aspartate aminotransferase-like (Major domain)"/>
    <property type="match status" value="1"/>
</dbReference>
<dbReference type="OrthoDB" id="65434at2759"/>
<accession>A0A1V9ZCH7</accession>
<dbReference type="AlphaFoldDB" id="A0A1V9ZCH7"/>
<evidence type="ECO:0000256" key="5">
    <source>
        <dbReference type="ARBA" id="ARBA00022898"/>
    </source>
</evidence>
<keyword evidence="5 7" id="KW-0663">Pyridoxal phosphate</keyword>
<dbReference type="InterPro" id="IPR015421">
    <property type="entry name" value="PyrdxlP-dep_Trfase_major"/>
</dbReference>
<dbReference type="InterPro" id="IPR001917">
    <property type="entry name" value="Aminotrans_II_pyridoxalP_BS"/>
</dbReference>
<dbReference type="EMBL" id="JNBS01002054">
    <property type="protein sequence ID" value="OQR95709.1"/>
    <property type="molecule type" value="Genomic_DNA"/>
</dbReference>
<dbReference type="PANTHER" id="PTHR13693:SF3">
    <property type="entry name" value="LD36009P"/>
    <property type="match status" value="1"/>
</dbReference>
<dbReference type="Proteomes" id="UP000243217">
    <property type="component" value="Unassembled WGS sequence"/>
</dbReference>
<keyword evidence="10" id="KW-1185">Reference proteome</keyword>
<dbReference type="PANTHER" id="PTHR13693">
    <property type="entry name" value="CLASS II AMINOTRANSFERASE/8-AMINO-7-OXONONANOATE SYNTHASE"/>
    <property type="match status" value="1"/>
</dbReference>
<keyword evidence="4" id="KW-0808">Transferase</keyword>
<dbReference type="GO" id="GO:0004758">
    <property type="term" value="F:serine C-palmitoyltransferase activity"/>
    <property type="evidence" value="ECO:0007669"/>
    <property type="project" value="UniProtKB-EC"/>
</dbReference>
<dbReference type="SUPFAM" id="SSF53383">
    <property type="entry name" value="PLP-dependent transferases"/>
    <property type="match status" value="1"/>
</dbReference>
<proteinExistence type="inferred from homology"/>
<comment type="similarity">
    <text evidence="2 7">Belongs to the class-II pyridoxal-phosphate-dependent aminotransferase family.</text>
</comment>
<organism evidence="9 10">
    <name type="scientific">Thraustotheca clavata</name>
    <dbReference type="NCBI Taxonomy" id="74557"/>
    <lineage>
        <taxon>Eukaryota</taxon>
        <taxon>Sar</taxon>
        <taxon>Stramenopiles</taxon>
        <taxon>Oomycota</taxon>
        <taxon>Saprolegniomycetes</taxon>
        <taxon>Saprolegniales</taxon>
        <taxon>Achlyaceae</taxon>
        <taxon>Thraustotheca</taxon>
    </lineage>
</organism>
<evidence type="ECO:0000313" key="9">
    <source>
        <dbReference type="EMBL" id="OQR95709.1"/>
    </source>
</evidence>
<sequence length="323" mass="35225">MSSSPIVGQNIVNTELEAALCNHFDAEASILYVGGWVANVSTISTLVGKGDLILCDILNHNSCVNGQRLSGASILAFPHNDVEAAERILKSIRHKYRRVLIVIEGVYSMDGDVPDLPAFVRLKKEYKCILFLDEAHSFGTMGKTGKGMCEYFDVPTTDIDVRMGTMSKALGSVGGFILGSQTMVQYLKYSSGGFVYSVGLGPANAGAALKSLELMALEPQRATRLQELSAFFYDACVESKLDVGTNVRGACVVVVYIGSTVETARLSMMLSEQDKINVKPIVHPAVEEGKCRLRFFISYLHTEEDLKRAVAALVRITTPNRRL</sequence>
<dbReference type="EC" id="2.3.1.50" evidence="3"/>